<evidence type="ECO:0000259" key="4">
    <source>
        <dbReference type="PROSITE" id="PS50006"/>
    </source>
</evidence>
<keyword evidence="1" id="KW-0645">Protease</keyword>
<keyword evidence="2" id="KW-0378">Hydrolase</keyword>
<organism evidence="5">
    <name type="scientific">hydrothermal vent metagenome</name>
    <dbReference type="NCBI Taxonomy" id="652676"/>
    <lineage>
        <taxon>unclassified sequences</taxon>
        <taxon>metagenomes</taxon>
        <taxon>ecological metagenomes</taxon>
    </lineage>
</organism>
<dbReference type="InterPro" id="IPR009003">
    <property type="entry name" value="Peptidase_S1_PA"/>
</dbReference>
<dbReference type="PANTHER" id="PTHR43343:SF3">
    <property type="entry name" value="PROTEASE DO-LIKE 8, CHLOROPLASTIC"/>
    <property type="match status" value="1"/>
</dbReference>
<evidence type="ECO:0000256" key="2">
    <source>
        <dbReference type="ARBA" id="ARBA00022801"/>
    </source>
</evidence>
<dbReference type="SUPFAM" id="SSF49879">
    <property type="entry name" value="SMAD/FHA domain"/>
    <property type="match status" value="1"/>
</dbReference>
<feature type="transmembrane region" description="Helical" evidence="3">
    <location>
        <begin position="277"/>
        <end position="298"/>
    </location>
</feature>
<name>A0A3B0Y153_9ZZZZ</name>
<dbReference type="Pfam" id="PF00498">
    <property type="entry name" value="FHA"/>
    <property type="match status" value="1"/>
</dbReference>
<sequence>MSNKLFLLRLKQLIFLLLISLFVQAGVAAPFNTHILDSGVVRIEIRLANGGKITGSGMLVNREGYVLTNYHVIHKILKTKNAHFFIYDGNLRKPERKKFKIVWYAHRHDIALLKVENINQKRHPVIFADSENDNTTKGMRVWTLGFPAASDTAGAISLEPILKDGVISIKRDMTLVTSTISTHMYEHSAVINGGNSGGPLLNNCGFVIGMNQSKASSTLIAQGTFWSIRSIELIKALSRLNIKFYFTRATCRASTVIDSSESHQAFLKQLNNSYNRWQIMTLLLAGLFIIFITSLFWWKYKTHTSHEGVSKYVRHELSRILKHRENREDTALVQERTVSGERMTVISHNQDTVFGILVGHGIVQGQQCFIREAPILIGRGREVDFRIKDERVGRRHVKLGWDQAQRKFYIEDLGSVNGTWLTSDQKINSGHRYYLTIGMKFCVADVDIILSVSLPDSGVLTT</sequence>
<evidence type="ECO:0000313" key="5">
    <source>
        <dbReference type="EMBL" id="VAW74395.1"/>
    </source>
</evidence>
<proteinExistence type="predicted"/>
<dbReference type="Gene3D" id="2.40.10.120">
    <property type="match status" value="1"/>
</dbReference>
<protein>
    <recommendedName>
        <fullName evidence="4">FHA domain-containing protein</fullName>
    </recommendedName>
</protein>
<keyword evidence="3" id="KW-0472">Membrane</keyword>
<keyword evidence="3" id="KW-0812">Transmembrane</keyword>
<dbReference type="GO" id="GO:0006508">
    <property type="term" value="P:proteolysis"/>
    <property type="evidence" value="ECO:0007669"/>
    <property type="project" value="UniProtKB-KW"/>
</dbReference>
<dbReference type="PANTHER" id="PTHR43343">
    <property type="entry name" value="PEPTIDASE S12"/>
    <property type="match status" value="1"/>
</dbReference>
<dbReference type="CDD" id="cd00060">
    <property type="entry name" value="FHA"/>
    <property type="match status" value="1"/>
</dbReference>
<feature type="domain" description="FHA" evidence="4">
    <location>
        <begin position="375"/>
        <end position="426"/>
    </location>
</feature>
<dbReference type="PROSITE" id="PS50006">
    <property type="entry name" value="FHA_DOMAIN"/>
    <property type="match status" value="1"/>
</dbReference>
<dbReference type="AlphaFoldDB" id="A0A3B0Y153"/>
<gene>
    <name evidence="5" type="ORF">MNBD_GAMMA12-151</name>
</gene>
<keyword evidence="3" id="KW-1133">Transmembrane helix</keyword>
<dbReference type="InterPro" id="IPR051201">
    <property type="entry name" value="Chloro_Bact_Ser_Proteases"/>
</dbReference>
<dbReference type="Gene3D" id="2.60.200.20">
    <property type="match status" value="1"/>
</dbReference>
<accession>A0A3B0Y153</accession>
<dbReference type="SUPFAM" id="SSF50494">
    <property type="entry name" value="Trypsin-like serine proteases"/>
    <property type="match status" value="1"/>
</dbReference>
<dbReference type="Pfam" id="PF13365">
    <property type="entry name" value="Trypsin_2"/>
    <property type="match status" value="1"/>
</dbReference>
<reference evidence="5" key="1">
    <citation type="submission" date="2018-06" db="EMBL/GenBank/DDBJ databases">
        <authorList>
            <person name="Zhirakovskaya E."/>
        </authorList>
    </citation>
    <scope>NUCLEOTIDE SEQUENCE</scope>
</reference>
<dbReference type="InterPro" id="IPR000253">
    <property type="entry name" value="FHA_dom"/>
</dbReference>
<dbReference type="InterPro" id="IPR008984">
    <property type="entry name" value="SMAD_FHA_dom_sf"/>
</dbReference>
<dbReference type="EMBL" id="UOFL01000058">
    <property type="protein sequence ID" value="VAW74395.1"/>
    <property type="molecule type" value="Genomic_DNA"/>
</dbReference>
<evidence type="ECO:0000256" key="1">
    <source>
        <dbReference type="ARBA" id="ARBA00022670"/>
    </source>
</evidence>
<dbReference type="SMART" id="SM00240">
    <property type="entry name" value="FHA"/>
    <property type="match status" value="1"/>
</dbReference>
<evidence type="ECO:0000256" key="3">
    <source>
        <dbReference type="SAM" id="Phobius"/>
    </source>
</evidence>
<dbReference type="GO" id="GO:0008233">
    <property type="term" value="F:peptidase activity"/>
    <property type="evidence" value="ECO:0007669"/>
    <property type="project" value="UniProtKB-KW"/>
</dbReference>